<protein>
    <submittedName>
        <fullName evidence="3">Uncharacterized protein</fullName>
    </submittedName>
</protein>
<dbReference type="AlphaFoldDB" id="A0AAV1VFY5"/>
<evidence type="ECO:0000313" key="3">
    <source>
        <dbReference type="EMBL" id="CAK7944477.1"/>
    </source>
</evidence>
<gene>
    <name evidence="3" type="ORF">PM001_LOCUS29627</name>
</gene>
<dbReference type="Pfam" id="PF00012">
    <property type="entry name" value="HSP70"/>
    <property type="match status" value="1"/>
</dbReference>
<name>A0AAV1VFY5_9STRA</name>
<proteinExistence type="predicted"/>
<evidence type="ECO:0000256" key="1">
    <source>
        <dbReference type="ARBA" id="ARBA00022741"/>
    </source>
</evidence>
<keyword evidence="1" id="KW-0547">Nucleotide-binding</keyword>
<dbReference type="GO" id="GO:0005524">
    <property type="term" value="F:ATP binding"/>
    <property type="evidence" value="ECO:0007669"/>
    <property type="project" value="UniProtKB-KW"/>
</dbReference>
<keyword evidence="2" id="KW-0067">ATP-binding</keyword>
<reference evidence="3" key="1">
    <citation type="submission" date="2024-01" db="EMBL/GenBank/DDBJ databases">
        <authorList>
            <person name="Webb A."/>
        </authorList>
    </citation>
    <scope>NUCLEOTIDE SEQUENCE</scope>
    <source>
        <strain evidence="3">Pm1</strain>
    </source>
</reference>
<dbReference type="Gene3D" id="3.30.420.40">
    <property type="match status" value="1"/>
</dbReference>
<accession>A0AAV1VFY5</accession>
<dbReference type="InterPro" id="IPR013126">
    <property type="entry name" value="Hsp_70_fam"/>
</dbReference>
<sequence>MCGDDSCNTLEPVEKMLRDAKLSKSQVLKVVLEGDLTRIFKVLQLLLVFFNGKESDQEAAGPVTAGLVAAFAWWGDNRRCEDCIGVTRRLLNRLGCVSTLSKDLWI</sequence>
<dbReference type="Proteomes" id="UP001162060">
    <property type="component" value="Unassembled WGS sequence"/>
</dbReference>
<dbReference type="EMBL" id="CAKLBY020000308">
    <property type="protein sequence ID" value="CAK7944477.1"/>
    <property type="molecule type" value="Genomic_DNA"/>
</dbReference>
<comment type="caution">
    <text evidence="3">The sequence shown here is derived from an EMBL/GenBank/DDBJ whole genome shotgun (WGS) entry which is preliminary data.</text>
</comment>
<dbReference type="GO" id="GO:0140662">
    <property type="term" value="F:ATP-dependent protein folding chaperone"/>
    <property type="evidence" value="ECO:0007669"/>
    <property type="project" value="InterPro"/>
</dbReference>
<evidence type="ECO:0000313" key="4">
    <source>
        <dbReference type="Proteomes" id="UP001162060"/>
    </source>
</evidence>
<organism evidence="3 4">
    <name type="scientific">Peronospora matthiolae</name>
    <dbReference type="NCBI Taxonomy" id="2874970"/>
    <lineage>
        <taxon>Eukaryota</taxon>
        <taxon>Sar</taxon>
        <taxon>Stramenopiles</taxon>
        <taxon>Oomycota</taxon>
        <taxon>Peronosporomycetes</taxon>
        <taxon>Peronosporales</taxon>
        <taxon>Peronosporaceae</taxon>
        <taxon>Peronospora</taxon>
    </lineage>
</organism>
<evidence type="ECO:0000256" key="2">
    <source>
        <dbReference type="ARBA" id="ARBA00022840"/>
    </source>
</evidence>